<dbReference type="SUPFAM" id="SSF55277">
    <property type="entry name" value="GYF domain"/>
    <property type="match status" value="1"/>
</dbReference>
<reference evidence="3 4" key="1">
    <citation type="submission" date="2023-11" db="EMBL/GenBank/DDBJ databases">
        <title>Halocaridina rubra genome assembly.</title>
        <authorList>
            <person name="Smith C."/>
        </authorList>
    </citation>
    <scope>NUCLEOTIDE SEQUENCE [LARGE SCALE GENOMIC DNA]</scope>
    <source>
        <strain evidence="3">EP-1</strain>
        <tissue evidence="3">Whole</tissue>
    </source>
</reference>
<dbReference type="Pfam" id="PF02213">
    <property type="entry name" value="GYF"/>
    <property type="match status" value="1"/>
</dbReference>
<keyword evidence="4" id="KW-1185">Reference proteome</keyword>
<evidence type="ECO:0000259" key="2">
    <source>
        <dbReference type="PROSITE" id="PS50829"/>
    </source>
</evidence>
<organism evidence="3 4">
    <name type="scientific">Halocaridina rubra</name>
    <name type="common">Hawaiian red shrimp</name>
    <dbReference type="NCBI Taxonomy" id="373956"/>
    <lineage>
        <taxon>Eukaryota</taxon>
        <taxon>Metazoa</taxon>
        <taxon>Ecdysozoa</taxon>
        <taxon>Arthropoda</taxon>
        <taxon>Crustacea</taxon>
        <taxon>Multicrustacea</taxon>
        <taxon>Malacostraca</taxon>
        <taxon>Eumalacostraca</taxon>
        <taxon>Eucarida</taxon>
        <taxon>Decapoda</taxon>
        <taxon>Pleocyemata</taxon>
        <taxon>Caridea</taxon>
        <taxon>Atyoidea</taxon>
        <taxon>Atyidae</taxon>
        <taxon>Halocaridina</taxon>
    </lineage>
</organism>
<feature type="compositionally biased region" description="Basic and acidic residues" evidence="1">
    <location>
        <begin position="297"/>
        <end position="317"/>
    </location>
</feature>
<feature type="region of interest" description="Disordered" evidence="1">
    <location>
        <begin position="295"/>
        <end position="317"/>
    </location>
</feature>
<dbReference type="PANTHER" id="PTHR13138:SF3">
    <property type="entry name" value="CD2 ANTIGEN CYTOPLASMIC TAIL-BINDING PROTEIN 2"/>
    <property type="match status" value="1"/>
</dbReference>
<sequence>METQRTPTLISHNNSDVLRLSVSYKGQMSLKRSVGPYKYDDDEDYVPTKSVKYSEREDVLPLKEKKHTLDSDEEDDADGGVEESELGEKNYDVLKDEDIDGQEEGTLDFEGENRITPFNMKEELEEGHFDGDGFYHFKKETDKIKDAWLEDIDWIKVKHHEGDDGKYGSDVESDADSNDTFSSTNNKADGSIMIYTEMLEFVREGETVAKALKRLGGNKKMSSAQKWKLKKTGSLGKENGDQNMADFLRLTELAGKIMETGNMDIYQETFEMINYKVQKASAPPAEPEMDMFAEETCETKDDKKSKETDISSSKDKSPGIAEVMWDLRWKDDDDAEIHGPFSNEKMLQWQESGYFSKGAYVRKTNQQSQWYSTRRIDFDLYT</sequence>
<dbReference type="AlphaFoldDB" id="A0AAN9AB76"/>
<feature type="compositionally biased region" description="Acidic residues" evidence="1">
    <location>
        <begin position="97"/>
        <end position="110"/>
    </location>
</feature>
<feature type="compositionally biased region" description="Basic and acidic residues" evidence="1">
    <location>
        <begin position="86"/>
        <end position="96"/>
    </location>
</feature>
<feature type="domain" description="GYF" evidence="2">
    <location>
        <begin position="322"/>
        <end position="379"/>
    </location>
</feature>
<evidence type="ECO:0000313" key="4">
    <source>
        <dbReference type="Proteomes" id="UP001381693"/>
    </source>
</evidence>
<gene>
    <name evidence="3" type="primary">CD2BP2</name>
    <name evidence="3" type="ORF">SK128_007286</name>
</gene>
<dbReference type="GO" id="GO:0005682">
    <property type="term" value="C:U5 snRNP"/>
    <property type="evidence" value="ECO:0007669"/>
    <property type="project" value="InterPro"/>
</dbReference>
<feature type="region of interest" description="Disordered" evidence="1">
    <location>
        <begin position="162"/>
        <end position="183"/>
    </location>
</feature>
<dbReference type="PROSITE" id="PS50829">
    <property type="entry name" value="GYF"/>
    <property type="match status" value="1"/>
</dbReference>
<accession>A0AAN9AB76</accession>
<proteinExistence type="predicted"/>
<dbReference type="SMART" id="SM00444">
    <property type="entry name" value="GYF"/>
    <property type="match status" value="1"/>
</dbReference>
<name>A0AAN9AB76_HALRR</name>
<dbReference type="PANTHER" id="PTHR13138">
    <property type="entry name" value="PROTEIN LIN1"/>
    <property type="match status" value="1"/>
</dbReference>
<dbReference type="Proteomes" id="UP001381693">
    <property type="component" value="Unassembled WGS sequence"/>
</dbReference>
<dbReference type="InterPro" id="IPR039905">
    <property type="entry name" value="CD2BP2/Lin1"/>
</dbReference>
<dbReference type="Gene3D" id="3.30.1490.40">
    <property type="match status" value="1"/>
</dbReference>
<evidence type="ECO:0000256" key="1">
    <source>
        <dbReference type="SAM" id="MobiDB-lite"/>
    </source>
</evidence>
<dbReference type="InterPro" id="IPR003169">
    <property type="entry name" value="GYF"/>
</dbReference>
<dbReference type="FunFam" id="3.30.1490.40:FF:000005">
    <property type="entry name" value="CD2 antigen cytoplasmic tail-binding protein 2"/>
    <property type="match status" value="1"/>
</dbReference>
<protein>
    <submittedName>
        <fullName evidence="3">CD2 antigen cytoplasmic tail-binding protein 2</fullName>
    </submittedName>
</protein>
<feature type="region of interest" description="Disordered" evidence="1">
    <location>
        <begin position="62"/>
        <end position="112"/>
    </location>
</feature>
<evidence type="ECO:0000313" key="3">
    <source>
        <dbReference type="EMBL" id="KAK7078865.1"/>
    </source>
</evidence>
<feature type="compositionally biased region" description="Acidic residues" evidence="1">
    <location>
        <begin position="71"/>
        <end position="85"/>
    </location>
</feature>
<dbReference type="EMBL" id="JAXCGZ010007642">
    <property type="protein sequence ID" value="KAK7078865.1"/>
    <property type="molecule type" value="Genomic_DNA"/>
</dbReference>
<dbReference type="InterPro" id="IPR035445">
    <property type="entry name" value="GYF-like_dom_sf"/>
</dbReference>
<comment type="caution">
    <text evidence="3">The sequence shown here is derived from an EMBL/GenBank/DDBJ whole genome shotgun (WGS) entry which is preliminary data.</text>
</comment>